<dbReference type="Proteomes" id="UP000318529">
    <property type="component" value="Unassembled WGS sequence"/>
</dbReference>
<organism evidence="5 6">
    <name type="scientific">Azospirillum brasilense</name>
    <dbReference type="NCBI Taxonomy" id="192"/>
    <lineage>
        <taxon>Bacteria</taxon>
        <taxon>Pseudomonadati</taxon>
        <taxon>Pseudomonadota</taxon>
        <taxon>Alphaproteobacteria</taxon>
        <taxon>Rhodospirillales</taxon>
        <taxon>Azospirillaceae</taxon>
        <taxon>Azospirillum</taxon>
    </lineage>
</organism>
<name>A0A560BYB3_AZOBR</name>
<sequence length="230" mass="24985">MTQPPDSIEDSVISAILGGRLRPGTRLGEAKLAEVYGVSRTRVREAMMRLETRGIVHVSARRGWFVVEPSATEARAAFQARRVIETGMLRDLHTLPEHTLRGDAVAHLRAHVEEEREALHTGHVGSRTCLLGDFHIHLAHAFGNPFLTDILRDLTARTTLVSMLYQSDQDAAASSDDHAGIVTLLADGDYAGAARLMDEHIRRVEDGLDLAAAPDPLAGLREILSPGAPA</sequence>
<dbReference type="AlphaFoldDB" id="A0A560BYB3"/>
<dbReference type="GO" id="GO:0003700">
    <property type="term" value="F:DNA-binding transcription factor activity"/>
    <property type="evidence" value="ECO:0007669"/>
    <property type="project" value="InterPro"/>
</dbReference>
<dbReference type="Gene3D" id="1.10.10.10">
    <property type="entry name" value="Winged helix-like DNA-binding domain superfamily/Winged helix DNA-binding domain"/>
    <property type="match status" value="1"/>
</dbReference>
<accession>A0A560BYB3</accession>
<dbReference type="InterPro" id="IPR036390">
    <property type="entry name" value="WH_DNA-bd_sf"/>
</dbReference>
<dbReference type="CDD" id="cd07377">
    <property type="entry name" value="WHTH_GntR"/>
    <property type="match status" value="1"/>
</dbReference>
<dbReference type="SMART" id="SM00345">
    <property type="entry name" value="HTH_GNTR"/>
    <property type="match status" value="1"/>
</dbReference>
<dbReference type="PRINTS" id="PR00035">
    <property type="entry name" value="HTHGNTR"/>
</dbReference>
<proteinExistence type="predicted"/>
<dbReference type="InterPro" id="IPR000524">
    <property type="entry name" value="Tscrpt_reg_HTH_GntR"/>
</dbReference>
<dbReference type="GO" id="GO:0003677">
    <property type="term" value="F:DNA binding"/>
    <property type="evidence" value="ECO:0007669"/>
    <property type="project" value="UniProtKB-KW"/>
</dbReference>
<reference evidence="5 6" key="1">
    <citation type="submission" date="2019-06" db="EMBL/GenBank/DDBJ databases">
        <title>Genomic Encyclopedia of Type Strains, Phase IV (KMG-V): Genome sequencing to study the core and pangenomes of soil and plant-associated prokaryotes.</title>
        <authorList>
            <person name="Whitman W."/>
        </authorList>
    </citation>
    <scope>NUCLEOTIDE SEQUENCE [LARGE SCALE GENOMIC DNA]</scope>
    <source>
        <strain evidence="5 6">BR 11650</strain>
    </source>
</reference>
<evidence type="ECO:0000256" key="3">
    <source>
        <dbReference type="ARBA" id="ARBA00023163"/>
    </source>
</evidence>
<dbReference type="SMART" id="SM00895">
    <property type="entry name" value="FCD"/>
    <property type="match status" value="1"/>
</dbReference>
<protein>
    <submittedName>
        <fullName evidence="5">DNA-binding GntR family transcriptional regulator</fullName>
    </submittedName>
</protein>
<feature type="domain" description="HTH gntR-type" evidence="4">
    <location>
        <begin position="2"/>
        <end position="69"/>
    </location>
</feature>
<keyword evidence="3" id="KW-0804">Transcription</keyword>
<dbReference type="SUPFAM" id="SSF48008">
    <property type="entry name" value="GntR ligand-binding domain-like"/>
    <property type="match status" value="1"/>
</dbReference>
<comment type="caution">
    <text evidence="5">The sequence shown here is derived from an EMBL/GenBank/DDBJ whole genome shotgun (WGS) entry which is preliminary data.</text>
</comment>
<keyword evidence="2 5" id="KW-0238">DNA-binding</keyword>
<dbReference type="Gene3D" id="1.20.120.530">
    <property type="entry name" value="GntR ligand-binding domain-like"/>
    <property type="match status" value="1"/>
</dbReference>
<dbReference type="RefSeq" id="WP_145689477.1">
    <property type="nucleotide sequence ID" value="NZ_VITH01000015.1"/>
</dbReference>
<evidence type="ECO:0000256" key="2">
    <source>
        <dbReference type="ARBA" id="ARBA00023125"/>
    </source>
</evidence>
<evidence type="ECO:0000256" key="1">
    <source>
        <dbReference type="ARBA" id="ARBA00023015"/>
    </source>
</evidence>
<dbReference type="InterPro" id="IPR036388">
    <property type="entry name" value="WH-like_DNA-bd_sf"/>
</dbReference>
<dbReference type="PANTHER" id="PTHR43537">
    <property type="entry name" value="TRANSCRIPTIONAL REGULATOR, GNTR FAMILY"/>
    <property type="match status" value="1"/>
</dbReference>
<dbReference type="PROSITE" id="PS50949">
    <property type="entry name" value="HTH_GNTR"/>
    <property type="match status" value="1"/>
</dbReference>
<gene>
    <name evidence="5" type="ORF">FBZ83_11571</name>
</gene>
<evidence type="ECO:0000313" key="6">
    <source>
        <dbReference type="Proteomes" id="UP000318529"/>
    </source>
</evidence>
<dbReference type="EMBL" id="VITH01000015">
    <property type="protein sequence ID" value="TWA77593.1"/>
    <property type="molecule type" value="Genomic_DNA"/>
</dbReference>
<dbReference type="PANTHER" id="PTHR43537:SF53">
    <property type="entry name" value="HTH-TYPE TRANSCRIPTIONAL REPRESSOR NANR"/>
    <property type="match status" value="1"/>
</dbReference>
<keyword evidence="1" id="KW-0805">Transcription regulation</keyword>
<evidence type="ECO:0000259" key="4">
    <source>
        <dbReference type="PROSITE" id="PS50949"/>
    </source>
</evidence>
<dbReference type="InterPro" id="IPR011711">
    <property type="entry name" value="GntR_C"/>
</dbReference>
<dbReference type="Pfam" id="PF00392">
    <property type="entry name" value="GntR"/>
    <property type="match status" value="1"/>
</dbReference>
<dbReference type="InterPro" id="IPR008920">
    <property type="entry name" value="TF_FadR/GntR_C"/>
</dbReference>
<dbReference type="SUPFAM" id="SSF46785">
    <property type="entry name" value="Winged helix' DNA-binding domain"/>
    <property type="match status" value="1"/>
</dbReference>
<evidence type="ECO:0000313" key="5">
    <source>
        <dbReference type="EMBL" id="TWA77593.1"/>
    </source>
</evidence>
<dbReference type="Pfam" id="PF07729">
    <property type="entry name" value="FCD"/>
    <property type="match status" value="1"/>
</dbReference>